<evidence type="ECO:0000256" key="12">
    <source>
        <dbReference type="ARBA" id="ARBA00022989"/>
    </source>
</evidence>
<evidence type="ECO:0000256" key="7">
    <source>
        <dbReference type="ARBA" id="ARBA00022475"/>
    </source>
</evidence>
<evidence type="ECO:0000256" key="17">
    <source>
        <dbReference type="ARBA" id="ARBA00048623"/>
    </source>
</evidence>
<feature type="transmembrane region" description="Helical" evidence="19">
    <location>
        <begin position="34"/>
        <end position="53"/>
    </location>
</feature>
<evidence type="ECO:0000256" key="19">
    <source>
        <dbReference type="HAMAP-Rule" id="MF_00719"/>
    </source>
</evidence>
<dbReference type="Pfam" id="PF02654">
    <property type="entry name" value="CobS"/>
    <property type="match status" value="1"/>
</dbReference>
<comment type="catalytic activity">
    <reaction evidence="18 19">
        <text>alpha-ribazole 5'-phosphate + adenosylcob(III)inamide-GDP = adenosylcob(III)alamin 5'-phosphate + GMP + H(+)</text>
        <dbReference type="Rhea" id="RHEA:23560"/>
        <dbReference type="ChEBI" id="CHEBI:15378"/>
        <dbReference type="ChEBI" id="CHEBI:57918"/>
        <dbReference type="ChEBI" id="CHEBI:58115"/>
        <dbReference type="ChEBI" id="CHEBI:60487"/>
        <dbReference type="ChEBI" id="CHEBI:60493"/>
        <dbReference type="EC" id="2.7.8.26"/>
    </reaction>
</comment>
<keyword evidence="8 19" id="KW-0169">Cobalamin biosynthesis</keyword>
<evidence type="ECO:0000256" key="14">
    <source>
        <dbReference type="ARBA" id="ARBA00025228"/>
    </source>
</evidence>
<comment type="pathway">
    <text evidence="3 19">Cofactor biosynthesis; adenosylcobalamin biosynthesis; adenosylcobalamin from cob(II)yrinate a,c-diamide: step 7/7.</text>
</comment>
<keyword evidence="11 19" id="KW-0460">Magnesium</keyword>
<evidence type="ECO:0000256" key="6">
    <source>
        <dbReference type="ARBA" id="ARBA00015850"/>
    </source>
</evidence>
<evidence type="ECO:0000256" key="5">
    <source>
        <dbReference type="ARBA" id="ARBA00013200"/>
    </source>
</evidence>
<evidence type="ECO:0000313" key="20">
    <source>
        <dbReference type="EMBL" id="MEM5948393.1"/>
    </source>
</evidence>
<dbReference type="PANTHER" id="PTHR34148:SF1">
    <property type="entry name" value="ADENOSYLCOBINAMIDE-GDP RIBAZOLETRANSFERASE"/>
    <property type="match status" value="1"/>
</dbReference>
<evidence type="ECO:0000256" key="13">
    <source>
        <dbReference type="ARBA" id="ARBA00023136"/>
    </source>
</evidence>
<evidence type="ECO:0000256" key="10">
    <source>
        <dbReference type="ARBA" id="ARBA00022692"/>
    </source>
</evidence>
<proteinExistence type="inferred from homology"/>
<comment type="function">
    <text evidence="14 19">Joins adenosylcobinamide-GDP and alpha-ribazole to generate adenosylcobalamin (Ado-cobalamin). Also synthesizes adenosylcobalamin 5'-phosphate from adenosylcobinamide-GDP and alpha-ribazole 5'-phosphate.</text>
</comment>
<dbReference type="Proteomes" id="UP001466331">
    <property type="component" value="Unassembled WGS sequence"/>
</dbReference>
<evidence type="ECO:0000256" key="16">
    <source>
        <dbReference type="ARBA" id="ARBA00032853"/>
    </source>
</evidence>
<evidence type="ECO:0000313" key="21">
    <source>
        <dbReference type="Proteomes" id="UP001466331"/>
    </source>
</evidence>
<dbReference type="InterPro" id="IPR003805">
    <property type="entry name" value="CobS"/>
</dbReference>
<dbReference type="EC" id="2.7.8.26" evidence="5 19"/>
<sequence length="262" mass="27682">MKSFLIALSFLTTIPVRPNIESNNELAKSADSFMLVAHFKAIILALSSIISLYTMGRLPAAITVILMAELLSGGLHSDGLADTIDALGIKPQETPQKTREKRLTVLKDPATGAMGSLSLSIWALTCFAALATLSETSSLLTAAAIIAPIQAISAIKTCMYKSKPATHSLSSIFLPYKSPMIILDHIAAFITSTAALCFSFSLFVAAISATILSILTLTTSLIIKKNLTKKLGGINGDVLGATHQICFAISLLTLSAIDNLTK</sequence>
<dbReference type="PANTHER" id="PTHR34148">
    <property type="entry name" value="ADENOSYLCOBINAMIDE-GDP RIBAZOLETRANSFERASE"/>
    <property type="match status" value="1"/>
</dbReference>
<evidence type="ECO:0000256" key="9">
    <source>
        <dbReference type="ARBA" id="ARBA00022679"/>
    </source>
</evidence>
<keyword evidence="9 19" id="KW-0808">Transferase</keyword>
<dbReference type="EMBL" id="JBCHKQ010000003">
    <property type="protein sequence ID" value="MEM5948393.1"/>
    <property type="molecule type" value="Genomic_DNA"/>
</dbReference>
<comment type="subcellular location">
    <subcellularLocation>
        <location evidence="2 19">Cell membrane</location>
        <topology evidence="2 19">Multi-pass membrane protein</topology>
    </subcellularLocation>
</comment>
<comment type="catalytic activity">
    <reaction evidence="17 19">
        <text>alpha-ribazole + adenosylcob(III)inamide-GDP = adenosylcob(III)alamin + GMP + H(+)</text>
        <dbReference type="Rhea" id="RHEA:16049"/>
        <dbReference type="ChEBI" id="CHEBI:10329"/>
        <dbReference type="ChEBI" id="CHEBI:15378"/>
        <dbReference type="ChEBI" id="CHEBI:18408"/>
        <dbReference type="ChEBI" id="CHEBI:58115"/>
        <dbReference type="ChEBI" id="CHEBI:60487"/>
        <dbReference type="EC" id="2.7.8.26"/>
    </reaction>
</comment>
<keyword evidence="13 19" id="KW-0472">Membrane</keyword>
<evidence type="ECO:0000256" key="15">
    <source>
        <dbReference type="ARBA" id="ARBA00032605"/>
    </source>
</evidence>
<dbReference type="GO" id="GO:0051073">
    <property type="term" value="F:adenosylcobinamide-GDP ribazoletransferase activity"/>
    <property type="evidence" value="ECO:0007669"/>
    <property type="project" value="UniProtKB-EC"/>
</dbReference>
<name>A0ABU9UCK3_9SPIR</name>
<comment type="similarity">
    <text evidence="4 19">Belongs to the CobS family.</text>
</comment>
<dbReference type="HAMAP" id="MF_00719">
    <property type="entry name" value="CobS"/>
    <property type="match status" value="1"/>
</dbReference>
<keyword evidence="7 19" id="KW-1003">Cell membrane</keyword>
<accession>A0ABU9UCK3</accession>
<reference evidence="20 21" key="1">
    <citation type="submission" date="2024-03" db="EMBL/GenBank/DDBJ databases">
        <title>Ignisphaera cupida sp. nov., a hyperthermophilic hydrolytic archaeon from a hot spring of Kamchatka, and proposal of Ignisphaeraceae fam. nov.</title>
        <authorList>
            <person name="Podosokorskaya O.A."/>
            <person name="Elcheninov A.G."/>
            <person name="Maltseva A.I."/>
            <person name="Zayulina K.S."/>
            <person name="Novikov A."/>
            <person name="Merkel A.Y."/>
        </authorList>
    </citation>
    <scope>NUCLEOTIDE SEQUENCE [LARGE SCALE GENOMIC DNA]</scope>
    <source>
        <strain evidence="20 21">38H-sp</strain>
    </source>
</reference>
<feature type="transmembrane region" description="Helical" evidence="19">
    <location>
        <begin position="110"/>
        <end position="133"/>
    </location>
</feature>
<comment type="caution">
    <text evidence="20">The sequence shown here is derived from an EMBL/GenBank/DDBJ whole genome shotgun (WGS) entry which is preliminary data.</text>
</comment>
<evidence type="ECO:0000256" key="11">
    <source>
        <dbReference type="ARBA" id="ARBA00022842"/>
    </source>
</evidence>
<feature type="transmembrane region" description="Helical" evidence="19">
    <location>
        <begin position="202"/>
        <end position="223"/>
    </location>
</feature>
<dbReference type="RefSeq" id="WP_420069843.1">
    <property type="nucleotide sequence ID" value="NZ_JBCHKQ010000003.1"/>
</dbReference>
<keyword evidence="21" id="KW-1185">Reference proteome</keyword>
<feature type="transmembrane region" description="Helical" evidence="19">
    <location>
        <begin position="139"/>
        <end position="159"/>
    </location>
</feature>
<evidence type="ECO:0000256" key="4">
    <source>
        <dbReference type="ARBA" id="ARBA00010561"/>
    </source>
</evidence>
<comment type="cofactor">
    <cofactor evidence="1 19">
        <name>Mg(2+)</name>
        <dbReference type="ChEBI" id="CHEBI:18420"/>
    </cofactor>
</comment>
<organism evidence="20 21">
    <name type="scientific">Rarispira pelagica</name>
    <dbReference type="NCBI Taxonomy" id="3141764"/>
    <lineage>
        <taxon>Bacteria</taxon>
        <taxon>Pseudomonadati</taxon>
        <taxon>Spirochaetota</taxon>
        <taxon>Spirochaetia</taxon>
        <taxon>Winmispirales</taxon>
        <taxon>Winmispiraceae</taxon>
        <taxon>Rarispira</taxon>
    </lineage>
</organism>
<gene>
    <name evidence="19 20" type="primary">cobS</name>
    <name evidence="20" type="ORF">WKV44_07530</name>
</gene>
<dbReference type="NCBIfam" id="TIGR00317">
    <property type="entry name" value="cobS"/>
    <property type="match status" value="1"/>
</dbReference>
<evidence type="ECO:0000256" key="8">
    <source>
        <dbReference type="ARBA" id="ARBA00022573"/>
    </source>
</evidence>
<keyword evidence="10 19" id="KW-0812">Transmembrane</keyword>
<evidence type="ECO:0000256" key="3">
    <source>
        <dbReference type="ARBA" id="ARBA00004663"/>
    </source>
</evidence>
<evidence type="ECO:0000256" key="2">
    <source>
        <dbReference type="ARBA" id="ARBA00004651"/>
    </source>
</evidence>
<evidence type="ECO:0000256" key="1">
    <source>
        <dbReference type="ARBA" id="ARBA00001946"/>
    </source>
</evidence>
<evidence type="ECO:0000256" key="18">
    <source>
        <dbReference type="ARBA" id="ARBA00049504"/>
    </source>
</evidence>
<protein>
    <recommendedName>
        <fullName evidence="6 19">Adenosylcobinamide-GDP ribazoletransferase</fullName>
        <ecNumber evidence="5 19">2.7.8.26</ecNumber>
    </recommendedName>
    <alternativeName>
        <fullName evidence="16 19">Cobalamin synthase</fullName>
    </alternativeName>
    <alternativeName>
        <fullName evidence="15 19">Cobalamin-5'-phosphate synthase</fullName>
    </alternativeName>
</protein>
<keyword evidence="12 19" id="KW-1133">Transmembrane helix</keyword>